<dbReference type="InterPro" id="IPR000719">
    <property type="entry name" value="Prot_kinase_dom"/>
</dbReference>
<comment type="similarity">
    <text evidence="1">Belongs to the protein kinase superfamily. STE Ser/Thr protein kinase family. MAP kinase kinase kinase subfamily.</text>
</comment>
<dbReference type="InterPro" id="IPR008271">
    <property type="entry name" value="Ser/Thr_kinase_AS"/>
</dbReference>
<dbReference type="InterPro" id="IPR011009">
    <property type="entry name" value="Kinase-like_dom_sf"/>
</dbReference>
<dbReference type="GO" id="GO:0006955">
    <property type="term" value="P:immune response"/>
    <property type="evidence" value="ECO:0007669"/>
    <property type="project" value="TreeGrafter"/>
</dbReference>
<protein>
    <submittedName>
        <fullName evidence="9">Mitogen-activated protein kinase kinase kinase</fullName>
    </submittedName>
</protein>
<keyword evidence="4" id="KW-0547">Nucleotide-binding</keyword>
<keyword evidence="3" id="KW-0808">Transferase</keyword>
<dbReference type="GO" id="GO:0043123">
    <property type="term" value="P:positive regulation of canonical NF-kappaB signal transduction"/>
    <property type="evidence" value="ECO:0007669"/>
    <property type="project" value="TreeGrafter"/>
</dbReference>
<dbReference type="PANTHER" id="PTHR46716:SF1">
    <property type="entry name" value="MITOGEN-ACTIVATED PROTEIN KINASE KINASE KINASE 7"/>
    <property type="match status" value="1"/>
</dbReference>
<dbReference type="GO" id="GO:0004709">
    <property type="term" value="F:MAP kinase kinase kinase activity"/>
    <property type="evidence" value="ECO:0007669"/>
    <property type="project" value="TreeGrafter"/>
</dbReference>
<evidence type="ECO:0000259" key="8">
    <source>
        <dbReference type="PROSITE" id="PS50011"/>
    </source>
</evidence>
<dbReference type="PROSITE" id="PS00108">
    <property type="entry name" value="PROTEIN_KINASE_ST"/>
    <property type="match status" value="1"/>
</dbReference>
<dbReference type="PROSITE" id="PS50011">
    <property type="entry name" value="PROTEIN_KINASE_DOM"/>
    <property type="match status" value="1"/>
</dbReference>
<dbReference type="SUPFAM" id="SSF56112">
    <property type="entry name" value="Protein kinase-like (PK-like)"/>
    <property type="match status" value="1"/>
</dbReference>
<keyword evidence="5" id="KW-0418">Kinase</keyword>
<proteinExistence type="inferred from homology"/>
<organism evidence="9">
    <name type="scientific">Echinostoma caproni</name>
    <dbReference type="NCBI Taxonomy" id="27848"/>
    <lineage>
        <taxon>Eukaryota</taxon>
        <taxon>Metazoa</taxon>
        <taxon>Spiralia</taxon>
        <taxon>Lophotrochozoa</taxon>
        <taxon>Platyhelminthes</taxon>
        <taxon>Trematoda</taxon>
        <taxon>Digenea</taxon>
        <taxon>Plagiorchiida</taxon>
        <taxon>Echinostomata</taxon>
        <taxon>Echinostomatoidea</taxon>
        <taxon>Echinostomatidae</taxon>
        <taxon>Echinostoma</taxon>
    </lineage>
</organism>
<feature type="compositionally biased region" description="Basic and acidic residues" evidence="7">
    <location>
        <begin position="261"/>
        <end position="273"/>
    </location>
</feature>
<reference evidence="9" key="1">
    <citation type="submission" date="2016-06" db="UniProtKB">
        <authorList>
            <consortium name="WormBaseParasite"/>
        </authorList>
    </citation>
    <scope>IDENTIFICATION</scope>
</reference>
<evidence type="ECO:0000256" key="3">
    <source>
        <dbReference type="ARBA" id="ARBA00022679"/>
    </source>
</evidence>
<dbReference type="AlphaFoldDB" id="A0A183ASR9"/>
<evidence type="ECO:0000256" key="6">
    <source>
        <dbReference type="ARBA" id="ARBA00022840"/>
    </source>
</evidence>
<evidence type="ECO:0000256" key="5">
    <source>
        <dbReference type="ARBA" id="ARBA00022777"/>
    </source>
</evidence>
<dbReference type="Pfam" id="PF00069">
    <property type="entry name" value="Pkinase"/>
    <property type="match status" value="1"/>
</dbReference>
<dbReference type="Gene3D" id="1.10.510.10">
    <property type="entry name" value="Transferase(Phosphotransferase) domain 1"/>
    <property type="match status" value="1"/>
</dbReference>
<evidence type="ECO:0000256" key="7">
    <source>
        <dbReference type="SAM" id="MobiDB-lite"/>
    </source>
</evidence>
<name>A0A183ASR9_9TREM</name>
<accession>A0A183ASR9</accession>
<keyword evidence="2" id="KW-0723">Serine/threonine-protein kinase</keyword>
<dbReference type="GO" id="GO:0005524">
    <property type="term" value="F:ATP binding"/>
    <property type="evidence" value="ECO:0007669"/>
    <property type="project" value="UniProtKB-KW"/>
</dbReference>
<dbReference type="SMART" id="SM00220">
    <property type="entry name" value="S_TKc"/>
    <property type="match status" value="1"/>
</dbReference>
<sequence>LHKLPDVRYELAHCLCWIARAADGAHYLHNCCQPAIVHGDLKPANMLLFNAGLNLKLTDFGSARSLDSGESRRPGTLIYTAPEISCVREGMALEYTEKSDVYSLAISLWEVLARQRPYANSTRRCKFSIFWDLYRRRPTPLRECPPLLSKLLEQGWNEDPLKRPTMCQISAVLDGIVDLIPQLKHSLQPLNIPSELPQDDDDLSMGNKSDVDNGNSAFVHEPSPSACTTIDQPGDLPISDLRSDEQLEPMPIECLNLNSSDEARPKRPGKTDEPLSILCNWDGE</sequence>
<evidence type="ECO:0000313" key="9">
    <source>
        <dbReference type="WBParaSite" id="ECPE_0001003601-mRNA-1"/>
    </source>
</evidence>
<dbReference type="GO" id="GO:0007254">
    <property type="term" value="P:JNK cascade"/>
    <property type="evidence" value="ECO:0007669"/>
    <property type="project" value="TreeGrafter"/>
</dbReference>
<evidence type="ECO:0000256" key="2">
    <source>
        <dbReference type="ARBA" id="ARBA00022527"/>
    </source>
</evidence>
<dbReference type="GO" id="GO:0019899">
    <property type="term" value="F:enzyme binding"/>
    <property type="evidence" value="ECO:0007669"/>
    <property type="project" value="UniProtKB-ARBA"/>
</dbReference>
<feature type="region of interest" description="Disordered" evidence="7">
    <location>
        <begin position="190"/>
        <end position="284"/>
    </location>
</feature>
<keyword evidence="6" id="KW-0067">ATP-binding</keyword>
<evidence type="ECO:0000256" key="4">
    <source>
        <dbReference type="ARBA" id="ARBA00022741"/>
    </source>
</evidence>
<evidence type="ECO:0000256" key="1">
    <source>
        <dbReference type="ARBA" id="ARBA00006529"/>
    </source>
</evidence>
<feature type="domain" description="Protein kinase" evidence="8">
    <location>
        <begin position="1"/>
        <end position="177"/>
    </location>
</feature>
<dbReference type="WBParaSite" id="ECPE_0001003601-mRNA-1">
    <property type="protein sequence ID" value="ECPE_0001003601-mRNA-1"/>
    <property type="gene ID" value="ECPE_0001003601"/>
</dbReference>
<dbReference type="PANTHER" id="PTHR46716">
    <property type="entry name" value="MITOGEN-ACTIVATED PROTEIN KINASE KINASE KINASE 7"/>
    <property type="match status" value="1"/>
</dbReference>